<evidence type="ECO:0000313" key="2">
    <source>
        <dbReference type="EMBL" id="HJB55979.1"/>
    </source>
</evidence>
<sequence length="51" mass="5448">MELTGSELLCYGGAALAAAAVVGGLISAVVLRVTGRRLRSRLREEYGEKQR</sequence>
<keyword evidence="1" id="KW-1133">Transmembrane helix</keyword>
<dbReference type="Proteomes" id="UP000824208">
    <property type="component" value="Unassembled WGS sequence"/>
</dbReference>
<dbReference type="EMBL" id="DWYC01000003">
    <property type="protein sequence ID" value="HJB55979.1"/>
    <property type="molecule type" value="Genomic_DNA"/>
</dbReference>
<reference evidence="2" key="1">
    <citation type="journal article" date="2021" name="PeerJ">
        <title>Extensive microbial diversity within the chicken gut microbiome revealed by metagenomics and culture.</title>
        <authorList>
            <person name="Gilroy R."/>
            <person name="Ravi A."/>
            <person name="Getino M."/>
            <person name="Pursley I."/>
            <person name="Horton D.L."/>
            <person name="Alikhan N.F."/>
            <person name="Baker D."/>
            <person name="Gharbi K."/>
            <person name="Hall N."/>
            <person name="Watson M."/>
            <person name="Adriaenssens E.M."/>
            <person name="Foster-Nyarko E."/>
            <person name="Jarju S."/>
            <person name="Secka A."/>
            <person name="Antonio M."/>
            <person name="Oren A."/>
            <person name="Chaudhuri R.R."/>
            <person name="La Ragione R."/>
            <person name="Hildebrand F."/>
            <person name="Pallen M.J."/>
        </authorList>
    </citation>
    <scope>NUCLEOTIDE SEQUENCE</scope>
    <source>
        <strain evidence="2">CHK189-11263</strain>
    </source>
</reference>
<protein>
    <submittedName>
        <fullName evidence="2">Uncharacterized protein</fullName>
    </submittedName>
</protein>
<dbReference type="AlphaFoldDB" id="A0A9D2S4P3"/>
<accession>A0A9D2S4P3</accession>
<comment type="caution">
    <text evidence="2">The sequence shown here is derived from an EMBL/GenBank/DDBJ whole genome shotgun (WGS) entry which is preliminary data.</text>
</comment>
<feature type="transmembrane region" description="Helical" evidence="1">
    <location>
        <begin position="12"/>
        <end position="33"/>
    </location>
</feature>
<organism evidence="2 3">
    <name type="scientific">Candidatus Flavonifractor intestinipullorum</name>
    <dbReference type="NCBI Taxonomy" id="2838587"/>
    <lineage>
        <taxon>Bacteria</taxon>
        <taxon>Bacillati</taxon>
        <taxon>Bacillota</taxon>
        <taxon>Clostridia</taxon>
        <taxon>Eubacteriales</taxon>
        <taxon>Oscillospiraceae</taxon>
        <taxon>Flavonifractor</taxon>
    </lineage>
</organism>
<proteinExistence type="predicted"/>
<keyword evidence="1" id="KW-0472">Membrane</keyword>
<keyword evidence="1" id="KW-0812">Transmembrane</keyword>
<evidence type="ECO:0000256" key="1">
    <source>
        <dbReference type="SAM" id="Phobius"/>
    </source>
</evidence>
<reference evidence="2" key="2">
    <citation type="submission" date="2021-04" db="EMBL/GenBank/DDBJ databases">
        <authorList>
            <person name="Gilroy R."/>
        </authorList>
    </citation>
    <scope>NUCLEOTIDE SEQUENCE</scope>
    <source>
        <strain evidence="2">CHK189-11263</strain>
    </source>
</reference>
<name>A0A9D2S4P3_9FIRM</name>
<evidence type="ECO:0000313" key="3">
    <source>
        <dbReference type="Proteomes" id="UP000824208"/>
    </source>
</evidence>
<gene>
    <name evidence="2" type="ORF">H9714_00310</name>
</gene>